<feature type="region of interest" description="Disordered" evidence="1">
    <location>
        <begin position="1"/>
        <end position="59"/>
    </location>
</feature>
<organism evidence="2 3">
    <name type="scientific">Coprinellus micaceus</name>
    <name type="common">Glistening ink-cap mushroom</name>
    <name type="synonym">Coprinus micaceus</name>
    <dbReference type="NCBI Taxonomy" id="71717"/>
    <lineage>
        <taxon>Eukaryota</taxon>
        <taxon>Fungi</taxon>
        <taxon>Dikarya</taxon>
        <taxon>Basidiomycota</taxon>
        <taxon>Agaricomycotina</taxon>
        <taxon>Agaricomycetes</taxon>
        <taxon>Agaricomycetidae</taxon>
        <taxon>Agaricales</taxon>
        <taxon>Agaricineae</taxon>
        <taxon>Psathyrellaceae</taxon>
        <taxon>Coprinellus</taxon>
    </lineage>
</organism>
<comment type="caution">
    <text evidence="2">The sequence shown here is derived from an EMBL/GenBank/DDBJ whole genome shotgun (WGS) entry which is preliminary data.</text>
</comment>
<evidence type="ECO:0000313" key="3">
    <source>
        <dbReference type="Proteomes" id="UP000298030"/>
    </source>
</evidence>
<sequence length="129" mass="13513">MPPPAKSSLPPPPHPSPPSPERPGEGGLCALHSLPYRPHTKNRPTLPTRHSTSPVASLSAAVRPSGSLLSFSSTIPNDDSGLVLSVGANTHHLSLRILLLAPVSALPRSLLEDRRSAQSGLLHPSRASQ</sequence>
<dbReference type="EMBL" id="QPFP01000005">
    <property type="protein sequence ID" value="TEB36606.1"/>
    <property type="molecule type" value="Genomic_DNA"/>
</dbReference>
<protein>
    <submittedName>
        <fullName evidence="2">Uncharacterized protein</fullName>
    </submittedName>
</protein>
<dbReference type="Proteomes" id="UP000298030">
    <property type="component" value="Unassembled WGS sequence"/>
</dbReference>
<gene>
    <name evidence="2" type="ORF">FA13DRAFT_1073647</name>
</gene>
<dbReference type="AlphaFoldDB" id="A0A4Y7TR16"/>
<keyword evidence="3" id="KW-1185">Reference proteome</keyword>
<accession>A0A4Y7TR16</accession>
<evidence type="ECO:0000313" key="2">
    <source>
        <dbReference type="EMBL" id="TEB36606.1"/>
    </source>
</evidence>
<evidence type="ECO:0000256" key="1">
    <source>
        <dbReference type="SAM" id="MobiDB-lite"/>
    </source>
</evidence>
<proteinExistence type="predicted"/>
<feature type="compositionally biased region" description="Pro residues" evidence="1">
    <location>
        <begin position="1"/>
        <end position="21"/>
    </location>
</feature>
<reference evidence="2 3" key="1">
    <citation type="journal article" date="2019" name="Nat. Ecol. Evol.">
        <title>Megaphylogeny resolves global patterns of mushroom evolution.</title>
        <authorList>
            <person name="Varga T."/>
            <person name="Krizsan K."/>
            <person name="Foldi C."/>
            <person name="Dima B."/>
            <person name="Sanchez-Garcia M."/>
            <person name="Sanchez-Ramirez S."/>
            <person name="Szollosi G.J."/>
            <person name="Szarkandi J.G."/>
            <person name="Papp V."/>
            <person name="Albert L."/>
            <person name="Andreopoulos W."/>
            <person name="Angelini C."/>
            <person name="Antonin V."/>
            <person name="Barry K.W."/>
            <person name="Bougher N.L."/>
            <person name="Buchanan P."/>
            <person name="Buyck B."/>
            <person name="Bense V."/>
            <person name="Catcheside P."/>
            <person name="Chovatia M."/>
            <person name="Cooper J."/>
            <person name="Damon W."/>
            <person name="Desjardin D."/>
            <person name="Finy P."/>
            <person name="Geml J."/>
            <person name="Haridas S."/>
            <person name="Hughes K."/>
            <person name="Justo A."/>
            <person name="Karasinski D."/>
            <person name="Kautmanova I."/>
            <person name="Kiss B."/>
            <person name="Kocsube S."/>
            <person name="Kotiranta H."/>
            <person name="LaButti K.M."/>
            <person name="Lechner B.E."/>
            <person name="Liimatainen K."/>
            <person name="Lipzen A."/>
            <person name="Lukacs Z."/>
            <person name="Mihaltcheva S."/>
            <person name="Morgado L.N."/>
            <person name="Niskanen T."/>
            <person name="Noordeloos M.E."/>
            <person name="Ohm R.A."/>
            <person name="Ortiz-Santana B."/>
            <person name="Ovrebo C."/>
            <person name="Racz N."/>
            <person name="Riley R."/>
            <person name="Savchenko A."/>
            <person name="Shiryaev A."/>
            <person name="Soop K."/>
            <person name="Spirin V."/>
            <person name="Szebenyi C."/>
            <person name="Tomsovsky M."/>
            <person name="Tulloss R.E."/>
            <person name="Uehling J."/>
            <person name="Grigoriev I.V."/>
            <person name="Vagvolgyi C."/>
            <person name="Papp T."/>
            <person name="Martin F.M."/>
            <person name="Miettinen O."/>
            <person name="Hibbett D.S."/>
            <person name="Nagy L.G."/>
        </authorList>
    </citation>
    <scope>NUCLEOTIDE SEQUENCE [LARGE SCALE GENOMIC DNA]</scope>
    <source>
        <strain evidence="2 3">FP101781</strain>
    </source>
</reference>
<feature type="compositionally biased region" description="Polar residues" evidence="1">
    <location>
        <begin position="43"/>
        <end position="56"/>
    </location>
</feature>
<name>A0A4Y7TR16_COPMI</name>